<feature type="signal peptide" evidence="1">
    <location>
        <begin position="1"/>
        <end position="20"/>
    </location>
</feature>
<dbReference type="Pfam" id="PF00419">
    <property type="entry name" value="Fimbrial"/>
    <property type="match status" value="1"/>
</dbReference>
<dbReference type="EMBL" id="QNRL01000002">
    <property type="protein sequence ID" value="RBP13303.1"/>
    <property type="molecule type" value="Genomic_DNA"/>
</dbReference>
<evidence type="ECO:0000313" key="4">
    <source>
        <dbReference type="Proteomes" id="UP000253201"/>
    </source>
</evidence>
<proteinExistence type="predicted"/>
<dbReference type="Proteomes" id="UP000253201">
    <property type="component" value="Unassembled WGS sequence"/>
</dbReference>
<feature type="domain" description="Fimbrial-type adhesion" evidence="2">
    <location>
        <begin position="26"/>
        <end position="169"/>
    </location>
</feature>
<dbReference type="RefSeq" id="WP_113857346.1">
    <property type="nucleotide sequence ID" value="NZ_JBLLLI010000011.1"/>
</dbReference>
<keyword evidence="1" id="KW-0732">Signal</keyword>
<evidence type="ECO:0000313" key="3">
    <source>
        <dbReference type="EMBL" id="RBP13303.1"/>
    </source>
</evidence>
<evidence type="ECO:0000256" key="1">
    <source>
        <dbReference type="SAM" id="SignalP"/>
    </source>
</evidence>
<organism evidence="3 4">
    <name type="scientific">Pseudocitrobacter faecalis</name>
    <dbReference type="NCBI Taxonomy" id="1398493"/>
    <lineage>
        <taxon>Bacteria</taxon>
        <taxon>Pseudomonadati</taxon>
        <taxon>Pseudomonadota</taxon>
        <taxon>Gammaproteobacteria</taxon>
        <taxon>Enterobacterales</taxon>
        <taxon>Enterobacteriaceae</taxon>
        <taxon>Pseudocitrobacter</taxon>
    </lineage>
</organism>
<name>A0ABX9G466_9ENTR</name>
<comment type="caution">
    <text evidence="3">The sequence shown here is derived from an EMBL/GenBank/DDBJ whole genome shotgun (WGS) entry which is preliminary data.</text>
</comment>
<protein>
    <submittedName>
        <fullName evidence="3">Type 1 fimbria pilin</fullName>
    </submittedName>
</protein>
<dbReference type="Gene3D" id="2.60.40.1090">
    <property type="entry name" value="Fimbrial-type adhesion domain"/>
    <property type="match status" value="1"/>
</dbReference>
<dbReference type="InterPro" id="IPR008966">
    <property type="entry name" value="Adhesion_dom_sf"/>
</dbReference>
<evidence type="ECO:0000259" key="2">
    <source>
        <dbReference type="Pfam" id="PF00419"/>
    </source>
</evidence>
<gene>
    <name evidence="3" type="ORF">DFQ50_10235</name>
</gene>
<dbReference type="PANTHER" id="PTHR33420:SF25">
    <property type="entry name" value="PROTEIN FIMF"/>
    <property type="match status" value="1"/>
</dbReference>
<dbReference type="SUPFAM" id="SSF49401">
    <property type="entry name" value="Bacterial adhesins"/>
    <property type="match status" value="1"/>
</dbReference>
<keyword evidence="4" id="KW-1185">Reference proteome</keyword>
<feature type="chain" id="PRO_5046996011" evidence="1">
    <location>
        <begin position="21"/>
        <end position="169"/>
    </location>
</feature>
<dbReference type="InterPro" id="IPR050263">
    <property type="entry name" value="Bact_Fimbrial_Adh_Pro"/>
</dbReference>
<dbReference type="InterPro" id="IPR036937">
    <property type="entry name" value="Adhesion_dom_fimbrial_sf"/>
</dbReference>
<dbReference type="InterPro" id="IPR000259">
    <property type="entry name" value="Adhesion_dom_fimbrial"/>
</dbReference>
<dbReference type="PANTHER" id="PTHR33420">
    <property type="entry name" value="FIMBRIAL SUBUNIT ELFA-RELATED"/>
    <property type="match status" value="1"/>
</dbReference>
<reference evidence="3 4" key="1">
    <citation type="submission" date="2018-06" db="EMBL/GenBank/DDBJ databases">
        <title>Genomic Encyclopedia of Type Strains, Phase IV (KMG-IV): sequencing the most valuable type-strain genomes for metagenomic binning, comparative biology and taxonomic classification.</title>
        <authorList>
            <person name="Goeker M."/>
        </authorList>
    </citation>
    <scope>NUCLEOTIDE SEQUENCE [LARGE SCALE GENOMIC DNA]</scope>
    <source>
        <strain evidence="3 4">DSM 27453</strain>
    </source>
</reference>
<accession>A0ABX9G466</accession>
<sequence>MKSVQRITFALVMCSSVAFAHDGTVNISGTFRSNTCILAQDSKAIQIPLGTLSISQFAQGRASAEKAFTINLEQCGADVSAANVTFSGETDTLQPDLLAIDTGSGAATGLAVAFLDDGQRLIPLKQESKPYPLKQGKVALTFYAQLRPTAQNINSGAVNASATFVVRYD</sequence>